<organism evidence="12 13">
    <name type="scientific">[Bacillus] enclensis</name>
    <dbReference type="NCBI Taxonomy" id="1402860"/>
    <lineage>
        <taxon>Bacteria</taxon>
        <taxon>Bacillati</taxon>
        <taxon>Bacillota</taxon>
        <taxon>Bacilli</taxon>
        <taxon>Bacillales</taxon>
        <taxon>Bacillaceae</taxon>
        <taxon>Rossellomorea</taxon>
    </lineage>
</organism>
<evidence type="ECO:0000256" key="3">
    <source>
        <dbReference type="ARBA" id="ARBA00010264"/>
    </source>
</evidence>
<comment type="catalytic activity">
    <reaction evidence="8 9">
        <text>thiamine + H2O = 5-(2-hydroxyethyl)-4-methylthiazole + 4-amino-5-hydroxymethyl-2-methylpyrimidine + H(+)</text>
        <dbReference type="Rhea" id="RHEA:17509"/>
        <dbReference type="ChEBI" id="CHEBI:15377"/>
        <dbReference type="ChEBI" id="CHEBI:15378"/>
        <dbReference type="ChEBI" id="CHEBI:16892"/>
        <dbReference type="ChEBI" id="CHEBI:17957"/>
        <dbReference type="ChEBI" id="CHEBI:18385"/>
        <dbReference type="EC" id="3.5.99.2"/>
    </reaction>
</comment>
<evidence type="ECO:0000313" key="12">
    <source>
        <dbReference type="EMBL" id="SCC10498.1"/>
    </source>
</evidence>
<dbReference type="SUPFAM" id="SSF48613">
    <property type="entry name" value="Heme oxygenase-like"/>
    <property type="match status" value="1"/>
</dbReference>
<dbReference type="CDD" id="cd19364">
    <property type="entry name" value="TenA_C_BsTenA-like"/>
    <property type="match status" value="1"/>
</dbReference>
<name>A0A0V8HJM8_9BACI</name>
<sequence length="233" mass="27157">MTFSNELRKEVDEVWEASFNHPFVRGIGDGTLPLDNFRYYILQDAYYLSHFSRVQSLGAAKAPDLHTTSRMAAHAQGTNEAELSLHETFSVQLGITEEEKKRFKPSPTAYAYTSHMYRAAQFGGLKEILAAILPCYWLYHEVGERLNMFTPDEPIYKEWISAYGGEWFGELVKEQINRLDQLAEKASEEEKALMKELFMISSIYELQFWEMAYSMEEWPFEYHLMKNTGKQVK</sequence>
<comment type="function">
    <text evidence="9">Catalyzes an amino-pyrimidine hydrolysis reaction at the C5' of the pyrimidine moiety of thiamine compounds, a reaction that is part of a thiamine salvage pathway.</text>
</comment>
<dbReference type="GO" id="GO:0005829">
    <property type="term" value="C:cytosol"/>
    <property type="evidence" value="ECO:0007669"/>
    <property type="project" value="TreeGrafter"/>
</dbReference>
<dbReference type="EMBL" id="FMAU01000002">
    <property type="protein sequence ID" value="SCC10498.1"/>
    <property type="molecule type" value="Genomic_DNA"/>
</dbReference>
<dbReference type="Proteomes" id="UP000181997">
    <property type="component" value="Unassembled WGS sequence"/>
</dbReference>
<accession>A0A0V8HJM8</accession>
<evidence type="ECO:0000256" key="7">
    <source>
        <dbReference type="ARBA" id="ARBA00022977"/>
    </source>
</evidence>
<dbReference type="OrthoDB" id="34166at2"/>
<keyword evidence="9" id="KW-0378">Hydrolase</keyword>
<dbReference type="UniPathway" id="UPA00060"/>
<dbReference type="Pfam" id="PF03070">
    <property type="entry name" value="TENA_THI-4"/>
    <property type="match status" value="1"/>
</dbReference>
<evidence type="ECO:0000256" key="8">
    <source>
        <dbReference type="ARBA" id="ARBA00048337"/>
    </source>
</evidence>
<evidence type="ECO:0000256" key="2">
    <source>
        <dbReference type="ARBA" id="ARBA00004948"/>
    </source>
</evidence>
<keyword evidence="10" id="KW-0175">Coiled coil</keyword>
<dbReference type="InterPro" id="IPR027574">
    <property type="entry name" value="Thiaminase_II"/>
</dbReference>
<dbReference type="GO" id="GO:0050334">
    <property type="term" value="F:thiaminase activity"/>
    <property type="evidence" value="ECO:0007669"/>
    <property type="project" value="UniProtKB-EC"/>
</dbReference>
<evidence type="ECO:0000256" key="6">
    <source>
        <dbReference type="ARBA" id="ARBA00013647"/>
    </source>
</evidence>
<dbReference type="InterPro" id="IPR004305">
    <property type="entry name" value="Thiaminase-2/PQQC"/>
</dbReference>
<evidence type="ECO:0000259" key="11">
    <source>
        <dbReference type="Pfam" id="PF03070"/>
    </source>
</evidence>
<dbReference type="RefSeq" id="WP_058298634.1">
    <property type="nucleotide sequence ID" value="NZ_FMAU01000002.1"/>
</dbReference>
<dbReference type="GO" id="GO:0009228">
    <property type="term" value="P:thiamine biosynthetic process"/>
    <property type="evidence" value="ECO:0007669"/>
    <property type="project" value="UniProtKB-KW"/>
</dbReference>
<comment type="catalytic activity">
    <reaction evidence="1 9">
        <text>4-amino-5-aminomethyl-2-methylpyrimidine + H2O = 4-amino-5-hydroxymethyl-2-methylpyrimidine + NH4(+)</text>
        <dbReference type="Rhea" id="RHEA:31799"/>
        <dbReference type="ChEBI" id="CHEBI:15377"/>
        <dbReference type="ChEBI" id="CHEBI:16892"/>
        <dbReference type="ChEBI" id="CHEBI:28938"/>
        <dbReference type="ChEBI" id="CHEBI:63416"/>
        <dbReference type="EC" id="3.5.99.2"/>
    </reaction>
</comment>
<comment type="pathway">
    <text evidence="2 9">Cofactor biosynthesis; thiamine diphosphate biosynthesis.</text>
</comment>
<keyword evidence="7 9" id="KW-0784">Thiamine biosynthesis</keyword>
<evidence type="ECO:0000256" key="9">
    <source>
        <dbReference type="RuleBase" id="RU363093"/>
    </source>
</evidence>
<proteinExistence type="inferred from homology"/>
<dbReference type="NCBIfam" id="TIGR04306">
    <property type="entry name" value="salvage_TenA"/>
    <property type="match status" value="1"/>
</dbReference>
<dbReference type="GO" id="GO:0009229">
    <property type="term" value="P:thiamine diphosphate biosynthetic process"/>
    <property type="evidence" value="ECO:0007669"/>
    <property type="project" value="UniProtKB-UniPathway"/>
</dbReference>
<dbReference type="InterPro" id="IPR050967">
    <property type="entry name" value="Thiamine_Salvage_TenA"/>
</dbReference>
<dbReference type="PANTHER" id="PTHR43198">
    <property type="entry name" value="BIFUNCTIONAL TH2 PROTEIN"/>
    <property type="match status" value="1"/>
</dbReference>
<dbReference type="EC" id="3.5.99.2" evidence="5 9"/>
<reference evidence="13" key="1">
    <citation type="submission" date="2016-08" db="EMBL/GenBank/DDBJ databases">
        <authorList>
            <person name="Varghese N."/>
            <person name="Submissions Spin"/>
        </authorList>
    </citation>
    <scope>NUCLEOTIDE SEQUENCE [LARGE SCALE GENOMIC DNA]</scope>
    <source>
        <strain evidence="13">SGD-1123</strain>
    </source>
</reference>
<dbReference type="InterPro" id="IPR016084">
    <property type="entry name" value="Haem_Oase-like_multi-hlx"/>
</dbReference>
<dbReference type="Gene3D" id="1.20.910.10">
    <property type="entry name" value="Heme oxygenase-like"/>
    <property type="match status" value="1"/>
</dbReference>
<feature type="domain" description="Thiaminase-2/PQQC" evidence="11">
    <location>
        <begin position="9"/>
        <end position="214"/>
    </location>
</feature>
<comment type="subunit">
    <text evidence="4">Homotetramer.</text>
</comment>
<evidence type="ECO:0000256" key="4">
    <source>
        <dbReference type="ARBA" id="ARBA00011881"/>
    </source>
</evidence>
<dbReference type="AlphaFoldDB" id="A0A0V8HJM8"/>
<evidence type="ECO:0000256" key="1">
    <source>
        <dbReference type="ARBA" id="ARBA00001881"/>
    </source>
</evidence>
<keyword evidence="13" id="KW-1185">Reference proteome</keyword>
<evidence type="ECO:0000256" key="5">
    <source>
        <dbReference type="ARBA" id="ARBA00012684"/>
    </source>
</evidence>
<evidence type="ECO:0000313" key="13">
    <source>
        <dbReference type="Proteomes" id="UP000181997"/>
    </source>
</evidence>
<feature type="coiled-coil region" evidence="10">
    <location>
        <begin position="169"/>
        <end position="196"/>
    </location>
</feature>
<comment type="similarity">
    <text evidence="3 9">Belongs to the TenA family.</text>
</comment>
<evidence type="ECO:0000256" key="10">
    <source>
        <dbReference type="SAM" id="Coils"/>
    </source>
</evidence>
<gene>
    <name evidence="12" type="ORF">GA0061094_2527</name>
</gene>
<protein>
    <recommendedName>
        <fullName evidence="6 9">Aminopyrimidine aminohydrolase</fullName>
        <ecNumber evidence="5 9">3.5.99.2</ecNumber>
    </recommendedName>
</protein>
<dbReference type="PANTHER" id="PTHR43198:SF2">
    <property type="entry name" value="SI:CH1073-67J19.1-RELATED"/>
    <property type="match status" value="1"/>
</dbReference>